<sequence length="183" mass="20138">MVSPLPFRLWLFDLQGVLQATSEKDAQISRHLLQQLQQQGIAWGWLSDQPGVQSLALLETLAQNGLQPRAGVAGTVAWPAPHSCWQALQQAQAESCRQTLVISATPLLSQSARAAGLWCIGLARHAQADRHWLSLDKQRQHDRRSQATLAHYAAGCHSVVEQLADLPGSLHDLAQRLQRGEQP</sequence>
<dbReference type="InterPro" id="IPR023214">
    <property type="entry name" value="HAD_sf"/>
</dbReference>
<reference evidence="2" key="1">
    <citation type="submission" date="2017-12" db="EMBL/GenBank/DDBJ databases">
        <authorList>
            <person name="Yu X.-Y."/>
        </authorList>
    </citation>
    <scope>NUCLEOTIDE SEQUENCE [LARGE SCALE GENOMIC DNA]</scope>
    <source>
        <strain evidence="2">ZYSR67-Z</strain>
    </source>
</reference>
<dbReference type="Proteomes" id="UP000242861">
    <property type="component" value="Unassembled WGS sequence"/>
</dbReference>
<evidence type="ECO:0008006" key="3">
    <source>
        <dbReference type="Google" id="ProtNLM"/>
    </source>
</evidence>
<comment type="caution">
    <text evidence="1">The sequence shown here is derived from an EMBL/GenBank/DDBJ whole genome shotgun (WGS) entry which is preliminary data.</text>
</comment>
<accession>A0A2I0CNI0</accession>
<dbReference type="AlphaFoldDB" id="A0A2I0CNI0"/>
<dbReference type="RefSeq" id="WP_101193851.1">
    <property type="nucleotide sequence ID" value="NZ_PIYS01000021.1"/>
</dbReference>
<protein>
    <recommendedName>
        <fullName evidence="3">HAD family hydrolase</fullName>
    </recommendedName>
</protein>
<dbReference type="SUPFAM" id="SSF56784">
    <property type="entry name" value="HAD-like"/>
    <property type="match status" value="1"/>
</dbReference>
<dbReference type="InterPro" id="IPR036412">
    <property type="entry name" value="HAD-like_sf"/>
</dbReference>
<name>A0A2I0CNI0_9PSED</name>
<organism evidence="1 2">
    <name type="scientific">Pseudomonas fluvialis</name>
    <dbReference type="NCBI Taxonomy" id="1793966"/>
    <lineage>
        <taxon>Bacteria</taxon>
        <taxon>Pseudomonadati</taxon>
        <taxon>Pseudomonadota</taxon>
        <taxon>Gammaproteobacteria</taxon>
        <taxon>Pseudomonadales</taxon>
        <taxon>Pseudomonadaceae</taxon>
        <taxon>Pseudomonas</taxon>
    </lineage>
</organism>
<evidence type="ECO:0000313" key="2">
    <source>
        <dbReference type="Proteomes" id="UP000242861"/>
    </source>
</evidence>
<proteinExistence type="predicted"/>
<dbReference type="Gene3D" id="3.40.50.1000">
    <property type="entry name" value="HAD superfamily/HAD-like"/>
    <property type="match status" value="1"/>
</dbReference>
<dbReference type="EMBL" id="PIYS01000021">
    <property type="protein sequence ID" value="PKF70704.1"/>
    <property type="molecule type" value="Genomic_DNA"/>
</dbReference>
<gene>
    <name evidence="1" type="ORF">CW360_11840</name>
</gene>
<evidence type="ECO:0000313" key="1">
    <source>
        <dbReference type="EMBL" id="PKF70704.1"/>
    </source>
</evidence>